<protein>
    <recommendedName>
        <fullName evidence="4">Pectinacetylesterase</fullName>
    </recommendedName>
</protein>
<dbReference type="Proteomes" id="UP000664654">
    <property type="component" value="Unassembled WGS sequence"/>
</dbReference>
<dbReference type="PANTHER" id="PTHR21562:SF83">
    <property type="entry name" value="PECTIN ACETYLESTERASE 4"/>
    <property type="match status" value="1"/>
</dbReference>
<keyword evidence="3" id="KW-1185">Reference proteome</keyword>
<keyword evidence="1" id="KW-0732">Signal</keyword>
<evidence type="ECO:0008006" key="4">
    <source>
        <dbReference type="Google" id="ProtNLM"/>
    </source>
</evidence>
<gene>
    <name evidence="2" type="ORF">J0A66_13140</name>
</gene>
<accession>A0A939DNS0</accession>
<name>A0A939DNS0_9ALTE</name>
<evidence type="ECO:0000256" key="1">
    <source>
        <dbReference type="SAM" id="SignalP"/>
    </source>
</evidence>
<dbReference type="EMBL" id="JAFKCV010000007">
    <property type="protein sequence ID" value="MBN7826174.1"/>
    <property type="molecule type" value="Genomic_DNA"/>
</dbReference>
<organism evidence="2 3">
    <name type="scientific">Bowmanella dokdonensis</name>
    <dbReference type="NCBI Taxonomy" id="751969"/>
    <lineage>
        <taxon>Bacteria</taxon>
        <taxon>Pseudomonadati</taxon>
        <taxon>Pseudomonadota</taxon>
        <taxon>Gammaproteobacteria</taxon>
        <taxon>Alteromonadales</taxon>
        <taxon>Alteromonadaceae</taxon>
        <taxon>Bowmanella</taxon>
    </lineage>
</organism>
<feature type="signal peptide" evidence="1">
    <location>
        <begin position="1"/>
        <end position="22"/>
    </location>
</feature>
<reference evidence="2" key="1">
    <citation type="submission" date="2021-03" db="EMBL/GenBank/DDBJ databases">
        <title>novel species isolated from a fishpond in China.</title>
        <authorList>
            <person name="Lu H."/>
            <person name="Cai Z."/>
        </authorList>
    </citation>
    <scope>NUCLEOTIDE SEQUENCE</scope>
    <source>
        <strain evidence="2">JCM 30855</strain>
    </source>
</reference>
<dbReference type="Pfam" id="PF03283">
    <property type="entry name" value="PAE"/>
    <property type="match status" value="1"/>
</dbReference>
<comment type="caution">
    <text evidence="2">The sequence shown here is derived from an EMBL/GenBank/DDBJ whole genome shotgun (WGS) entry which is preliminary data.</text>
</comment>
<sequence length="425" mass="47498">MKLPHLYIALLLPLCGAAKVQAQQAPQWQTIQVAPQLTITEEDGRSRVIEPACALETVMDPVEGTPMDNSFRFYFKQGTSDNLLIFFNGGGSCWEDAGCVASLALSDVPGARPAYNPSMAIENTPVGAGGVFDHDNPDNPFRNWSQVFIPYCTGDIHVGSNDVPYTDQDGSITGTPGAPVLVRHRGFDNFLAVREWLKGHFALDNDNVEKLLVTGSSAGGYGATLNFPYLEQIFPHSRAALLADASAAVVTHGFIQNVFSLGKAWNLEHSLAPLFLNRLGTYSALGLNVEIFDLLRRAYPEHRFAQYSTARDAVQVQFLKIMHQLDRGNMDPFSWGLQPTDFLYFWEWNLRMELSLTYLSATTHNYQYYIGAGTVHTVLTDTYATEELPHPFYQQDSAQGVAFTDWLDRFVNARRFQEMSLSYRR</sequence>
<feature type="chain" id="PRO_5038011311" description="Pectinacetylesterase" evidence="1">
    <location>
        <begin position="23"/>
        <end position="425"/>
    </location>
</feature>
<dbReference type="GO" id="GO:0016787">
    <property type="term" value="F:hydrolase activity"/>
    <property type="evidence" value="ECO:0007669"/>
    <property type="project" value="InterPro"/>
</dbReference>
<proteinExistence type="predicted"/>
<dbReference type="InterPro" id="IPR004963">
    <property type="entry name" value="PAE/NOTUM"/>
</dbReference>
<dbReference type="RefSeq" id="WP_206574289.1">
    <property type="nucleotide sequence ID" value="NZ_JAFKCV010000007.1"/>
</dbReference>
<dbReference type="AlphaFoldDB" id="A0A939DNS0"/>
<evidence type="ECO:0000313" key="3">
    <source>
        <dbReference type="Proteomes" id="UP000664654"/>
    </source>
</evidence>
<evidence type="ECO:0000313" key="2">
    <source>
        <dbReference type="EMBL" id="MBN7826174.1"/>
    </source>
</evidence>
<dbReference type="PANTHER" id="PTHR21562">
    <property type="entry name" value="NOTUM-RELATED"/>
    <property type="match status" value="1"/>
</dbReference>